<gene>
    <name evidence="1" type="ORF">LSAA_7885</name>
</gene>
<reference evidence="1" key="1">
    <citation type="submission" date="2021-02" db="EMBL/GenBank/DDBJ databases">
        <authorList>
            <person name="Bekaert M."/>
        </authorList>
    </citation>
    <scope>NUCLEOTIDE SEQUENCE</scope>
    <source>
        <strain evidence="1">IoA-00</strain>
    </source>
</reference>
<dbReference type="EMBL" id="HG994582">
    <property type="protein sequence ID" value="CAF2895291.1"/>
    <property type="molecule type" value="Genomic_DNA"/>
</dbReference>
<proteinExistence type="predicted"/>
<dbReference type="Proteomes" id="UP000675881">
    <property type="component" value="Chromosome 3"/>
</dbReference>
<dbReference type="Gene3D" id="3.30.160.60">
    <property type="entry name" value="Classic Zinc Finger"/>
    <property type="match status" value="1"/>
</dbReference>
<name>A0A7R8CU04_LEPSM</name>
<accession>A0A7R8CU04</accession>
<keyword evidence="2" id="KW-1185">Reference proteome</keyword>
<organism evidence="1 2">
    <name type="scientific">Lepeophtheirus salmonis</name>
    <name type="common">Salmon louse</name>
    <name type="synonym">Caligus salmonis</name>
    <dbReference type="NCBI Taxonomy" id="72036"/>
    <lineage>
        <taxon>Eukaryota</taxon>
        <taxon>Metazoa</taxon>
        <taxon>Ecdysozoa</taxon>
        <taxon>Arthropoda</taxon>
        <taxon>Crustacea</taxon>
        <taxon>Multicrustacea</taxon>
        <taxon>Hexanauplia</taxon>
        <taxon>Copepoda</taxon>
        <taxon>Siphonostomatoida</taxon>
        <taxon>Caligidae</taxon>
        <taxon>Lepeophtheirus</taxon>
    </lineage>
</organism>
<protein>
    <submittedName>
        <fullName evidence="1">KRAB</fullName>
    </submittedName>
</protein>
<sequence>MMYSCCSDSSVVAPFILTFPIFLFSESFQNLLDLYIRLVVDDDKDINRRREYECVICGKRLGVQVTNARNHVEAKHISSEGHSCDFCGKIYKTKIPWLPTSVLNIATGLDLPMHRIQLILFYL</sequence>
<evidence type="ECO:0000313" key="1">
    <source>
        <dbReference type="EMBL" id="CAF2895291.1"/>
    </source>
</evidence>
<evidence type="ECO:0000313" key="2">
    <source>
        <dbReference type="Proteomes" id="UP000675881"/>
    </source>
</evidence>
<dbReference type="AlphaFoldDB" id="A0A7R8CU04"/>